<proteinExistence type="predicted"/>
<feature type="signal peptide" evidence="1">
    <location>
        <begin position="1"/>
        <end position="21"/>
    </location>
</feature>
<keyword evidence="1" id="KW-0732">Signal</keyword>
<evidence type="ECO:0000313" key="3">
    <source>
        <dbReference type="Proteomes" id="UP000887013"/>
    </source>
</evidence>
<keyword evidence="3" id="KW-1185">Reference proteome</keyword>
<gene>
    <name evidence="2" type="primary">AVEN_211556_1</name>
    <name evidence="2" type="ORF">NPIL_458801</name>
</gene>
<dbReference type="Proteomes" id="UP000887013">
    <property type="component" value="Unassembled WGS sequence"/>
</dbReference>
<evidence type="ECO:0008006" key="4">
    <source>
        <dbReference type="Google" id="ProtNLM"/>
    </source>
</evidence>
<dbReference type="OrthoDB" id="6459070at2759"/>
<organism evidence="2 3">
    <name type="scientific">Nephila pilipes</name>
    <name type="common">Giant wood spider</name>
    <name type="synonym">Nephila maculata</name>
    <dbReference type="NCBI Taxonomy" id="299642"/>
    <lineage>
        <taxon>Eukaryota</taxon>
        <taxon>Metazoa</taxon>
        <taxon>Ecdysozoa</taxon>
        <taxon>Arthropoda</taxon>
        <taxon>Chelicerata</taxon>
        <taxon>Arachnida</taxon>
        <taxon>Araneae</taxon>
        <taxon>Araneomorphae</taxon>
        <taxon>Entelegynae</taxon>
        <taxon>Araneoidea</taxon>
        <taxon>Nephilidae</taxon>
        <taxon>Nephila</taxon>
    </lineage>
</organism>
<dbReference type="EMBL" id="BMAW01092600">
    <property type="protein sequence ID" value="GFS55712.1"/>
    <property type="molecule type" value="Genomic_DNA"/>
</dbReference>
<accession>A0A8X6KKH1</accession>
<dbReference type="AlphaFoldDB" id="A0A8X6KKH1"/>
<evidence type="ECO:0000256" key="1">
    <source>
        <dbReference type="SAM" id="SignalP"/>
    </source>
</evidence>
<protein>
    <recommendedName>
        <fullName evidence="4">Secreted protein</fullName>
    </recommendedName>
</protein>
<reference evidence="2" key="1">
    <citation type="submission" date="2020-08" db="EMBL/GenBank/DDBJ databases">
        <title>Multicomponent nature underlies the extraordinary mechanical properties of spider dragline silk.</title>
        <authorList>
            <person name="Kono N."/>
            <person name="Nakamura H."/>
            <person name="Mori M."/>
            <person name="Yoshida Y."/>
            <person name="Ohtoshi R."/>
            <person name="Malay A.D."/>
            <person name="Moran D.A.P."/>
            <person name="Tomita M."/>
            <person name="Numata K."/>
            <person name="Arakawa K."/>
        </authorList>
    </citation>
    <scope>NUCLEOTIDE SEQUENCE</scope>
</reference>
<evidence type="ECO:0000313" key="2">
    <source>
        <dbReference type="EMBL" id="GFS55712.1"/>
    </source>
</evidence>
<comment type="caution">
    <text evidence="2">The sequence shown here is derived from an EMBL/GenBank/DDBJ whole genome shotgun (WGS) entry which is preliminary data.</text>
</comment>
<feature type="chain" id="PRO_5036498592" description="Secreted protein" evidence="1">
    <location>
        <begin position="22"/>
        <end position="77"/>
    </location>
</feature>
<name>A0A8X6KKH1_NEPPI</name>
<sequence length="77" mass="8270">MGRQLTLPLGLLILAGNNGVAFTPWIALPGEYNPDVHHPLLPGRPCHVETGLRDHTCSRPASPAHLIDCTGASPWQL</sequence>